<keyword evidence="1 3" id="KW-0853">WD repeat</keyword>
<dbReference type="InterPro" id="IPR020472">
    <property type="entry name" value="WD40_PAC1"/>
</dbReference>
<feature type="repeat" description="WD" evidence="3">
    <location>
        <begin position="641"/>
        <end position="682"/>
    </location>
</feature>
<dbReference type="InterPro" id="IPR050505">
    <property type="entry name" value="WDR55/POC1"/>
</dbReference>
<evidence type="ECO:0000313" key="4">
    <source>
        <dbReference type="EMBL" id="OCK81691.1"/>
    </source>
</evidence>
<dbReference type="PROSITE" id="PS00678">
    <property type="entry name" value="WD_REPEATS_1"/>
    <property type="match status" value="4"/>
</dbReference>
<dbReference type="OrthoDB" id="674604at2759"/>
<dbReference type="SMART" id="SM00320">
    <property type="entry name" value="WD40"/>
    <property type="match status" value="9"/>
</dbReference>
<organism evidence="4 5">
    <name type="scientific">Lepidopterella palustris CBS 459.81</name>
    <dbReference type="NCBI Taxonomy" id="1314670"/>
    <lineage>
        <taxon>Eukaryota</taxon>
        <taxon>Fungi</taxon>
        <taxon>Dikarya</taxon>
        <taxon>Ascomycota</taxon>
        <taxon>Pezizomycotina</taxon>
        <taxon>Dothideomycetes</taxon>
        <taxon>Pleosporomycetidae</taxon>
        <taxon>Mytilinidiales</taxon>
        <taxon>Argynnaceae</taxon>
        <taxon>Lepidopterella</taxon>
    </lineage>
</organism>
<name>A0A8E2ECS8_9PEZI</name>
<dbReference type="InterPro" id="IPR015943">
    <property type="entry name" value="WD40/YVTN_repeat-like_dom_sf"/>
</dbReference>
<dbReference type="PANTHER" id="PTHR44019">
    <property type="entry name" value="WD REPEAT-CONTAINING PROTEIN 55"/>
    <property type="match status" value="1"/>
</dbReference>
<dbReference type="AlphaFoldDB" id="A0A8E2ECS8"/>
<dbReference type="SUPFAM" id="SSF50978">
    <property type="entry name" value="WD40 repeat-like"/>
    <property type="match status" value="2"/>
</dbReference>
<dbReference type="PRINTS" id="PR00320">
    <property type="entry name" value="GPROTEINBRPT"/>
</dbReference>
<dbReference type="PANTHER" id="PTHR44019:SF8">
    <property type="entry name" value="POC1 CENTRIOLAR PROTEIN HOMOLOG"/>
    <property type="match status" value="1"/>
</dbReference>
<feature type="repeat" description="WD" evidence="3">
    <location>
        <begin position="725"/>
        <end position="767"/>
    </location>
</feature>
<dbReference type="InterPro" id="IPR019775">
    <property type="entry name" value="WD40_repeat_CS"/>
</dbReference>
<reference evidence="4 5" key="1">
    <citation type="journal article" date="2016" name="Nat. Commun.">
        <title>Ectomycorrhizal ecology is imprinted in the genome of the dominant symbiotic fungus Cenococcum geophilum.</title>
        <authorList>
            <consortium name="DOE Joint Genome Institute"/>
            <person name="Peter M."/>
            <person name="Kohler A."/>
            <person name="Ohm R.A."/>
            <person name="Kuo A."/>
            <person name="Krutzmann J."/>
            <person name="Morin E."/>
            <person name="Arend M."/>
            <person name="Barry K.W."/>
            <person name="Binder M."/>
            <person name="Choi C."/>
            <person name="Clum A."/>
            <person name="Copeland A."/>
            <person name="Grisel N."/>
            <person name="Haridas S."/>
            <person name="Kipfer T."/>
            <person name="LaButti K."/>
            <person name="Lindquist E."/>
            <person name="Lipzen A."/>
            <person name="Maire R."/>
            <person name="Meier B."/>
            <person name="Mihaltcheva S."/>
            <person name="Molinier V."/>
            <person name="Murat C."/>
            <person name="Poggeler S."/>
            <person name="Quandt C.A."/>
            <person name="Sperisen C."/>
            <person name="Tritt A."/>
            <person name="Tisserant E."/>
            <person name="Crous P.W."/>
            <person name="Henrissat B."/>
            <person name="Nehls U."/>
            <person name="Egli S."/>
            <person name="Spatafora J.W."/>
            <person name="Grigoriev I.V."/>
            <person name="Martin F.M."/>
        </authorList>
    </citation>
    <scope>NUCLEOTIDE SEQUENCE [LARGE SCALE GENOMIC DNA]</scope>
    <source>
        <strain evidence="4 5">CBS 459.81</strain>
    </source>
</reference>
<dbReference type="Pfam" id="PF00400">
    <property type="entry name" value="WD40"/>
    <property type="match status" value="9"/>
</dbReference>
<gene>
    <name evidence="4" type="ORF">K432DRAFT_424765</name>
</gene>
<evidence type="ECO:0008006" key="6">
    <source>
        <dbReference type="Google" id="ProtNLM"/>
    </source>
</evidence>
<evidence type="ECO:0000256" key="3">
    <source>
        <dbReference type="PROSITE-ProRule" id="PRU00221"/>
    </source>
</evidence>
<feature type="non-terminal residue" evidence="4">
    <location>
        <position position="794"/>
    </location>
</feature>
<feature type="repeat" description="WD" evidence="3">
    <location>
        <begin position="456"/>
        <end position="497"/>
    </location>
</feature>
<dbReference type="InterPro" id="IPR036322">
    <property type="entry name" value="WD40_repeat_dom_sf"/>
</dbReference>
<dbReference type="PROSITE" id="PS50294">
    <property type="entry name" value="WD_REPEATS_REGION"/>
    <property type="match status" value="5"/>
</dbReference>
<dbReference type="PROSITE" id="PS50082">
    <property type="entry name" value="WD_REPEATS_2"/>
    <property type="match status" value="6"/>
</dbReference>
<dbReference type="Proteomes" id="UP000250266">
    <property type="component" value="Unassembled WGS sequence"/>
</dbReference>
<proteinExistence type="predicted"/>
<feature type="repeat" description="WD" evidence="3">
    <location>
        <begin position="414"/>
        <end position="455"/>
    </location>
</feature>
<dbReference type="InterPro" id="IPR001680">
    <property type="entry name" value="WD40_rpt"/>
</dbReference>
<dbReference type="Gene3D" id="2.130.10.10">
    <property type="entry name" value="YVTN repeat-like/Quinoprotein amine dehydrogenase"/>
    <property type="match status" value="5"/>
</dbReference>
<feature type="repeat" description="WD" evidence="3">
    <location>
        <begin position="683"/>
        <end position="724"/>
    </location>
</feature>
<feature type="repeat" description="WD" evidence="3">
    <location>
        <begin position="608"/>
        <end position="640"/>
    </location>
</feature>
<keyword evidence="5" id="KW-1185">Reference proteome</keyword>
<sequence>MSESSSAFFRRRSILDQYSSSLTSRPELPVRLGFEDISGRYKDLALHQIPEHIIKEDISTFLEHELAMIRNDYNKSVNLNRRLPTDWPDYSIIQSLVGIAVPLFIFATTICRFINERKCGHPKEQLDKVLKYKSKSQASKLDATYLPILDQLIIGVTTSEKRDILGEFQQVVGSIILLAQPLSATSLDLLLRNPKGTVDSRTDLLHSVLSIPSDPNLPIRLLHLSFRDFLVNPEKRETNPFRVDEKEVHKKLAMKCLQHLSAGKHLKKDICDLQALEMPRADINIRTVDAHLPPDIKYACQYWVYHLREHGSVICDNDQVYNFLKCHFLHWLEALSLIGRISESISMINHLIAMLDPIASIKASALLYDAKRFILSYLSIADSSPLQLYSAALIFAPKKSPEVESSWSAVLQTLEGHRGWVTSVAFSHDSKLLASASHDETVRIWDAATGTLQQTLKGHRIWITSVAFSHDSKLLVAASPDMAVRIWDTATGTLQQTLKGSRGRWGRASLAFSHDLKLLASASHDMTVLIRDAATGTLQQTFKGHSDLVTAIYTLEQAAENGMAVTSVAFSHDSKLLASASSNNKTVQIWEVATGTLQRTLEVRSCCSVAFSHDSKLLALASRDSIIRIWDVATDTLQQTLKGHSRSVTSVAFSHDSELLASTSHDKTVRIWETATGTLQRTFKGHSDLITSVAFSHDSKLLASASHDKTVRIWDAATDTLQQTPKGHSDSVTSVAFSHDSKLLASASRDDKTVRIWHAATGTLQQTLEGNRDSVTSIAFSHDSKLLASACDGT</sequence>
<protein>
    <recommendedName>
        <fullName evidence="6">WD40 repeat-like protein</fullName>
    </recommendedName>
</protein>
<evidence type="ECO:0000313" key="5">
    <source>
        <dbReference type="Proteomes" id="UP000250266"/>
    </source>
</evidence>
<evidence type="ECO:0000256" key="2">
    <source>
        <dbReference type="ARBA" id="ARBA00022737"/>
    </source>
</evidence>
<keyword evidence="2" id="KW-0677">Repeat</keyword>
<accession>A0A8E2ECS8</accession>
<dbReference type="CDD" id="cd00200">
    <property type="entry name" value="WD40"/>
    <property type="match status" value="1"/>
</dbReference>
<dbReference type="EMBL" id="KV744912">
    <property type="protein sequence ID" value="OCK81691.1"/>
    <property type="molecule type" value="Genomic_DNA"/>
</dbReference>
<evidence type="ECO:0000256" key="1">
    <source>
        <dbReference type="ARBA" id="ARBA00022574"/>
    </source>
</evidence>